<organism evidence="2 3">
    <name type="scientific">Saccharothrix yanglingensis</name>
    <dbReference type="NCBI Taxonomy" id="659496"/>
    <lineage>
        <taxon>Bacteria</taxon>
        <taxon>Bacillati</taxon>
        <taxon>Actinomycetota</taxon>
        <taxon>Actinomycetes</taxon>
        <taxon>Pseudonocardiales</taxon>
        <taxon>Pseudonocardiaceae</taxon>
        <taxon>Saccharothrix</taxon>
    </lineage>
</organism>
<sequence>MLGTSFAVIAFAKWQLEDEPSADADRLLAPVVDSGDVDWTRLHRPGAFTTPDLGALAARTGPGEESLREFFPRGRRSR</sequence>
<accession>A0ABU0XAL2</accession>
<comment type="caution">
    <text evidence="2">The sequence shown here is derived from an EMBL/GenBank/DDBJ whole genome shotgun (WGS) entry which is preliminary data.</text>
</comment>
<protein>
    <submittedName>
        <fullName evidence="2">Uncharacterized protein</fullName>
    </submittedName>
</protein>
<proteinExistence type="predicted"/>
<feature type="region of interest" description="Disordered" evidence="1">
    <location>
        <begin position="53"/>
        <end position="78"/>
    </location>
</feature>
<dbReference type="EMBL" id="NSDM01000029">
    <property type="protein sequence ID" value="MDQ2589077.1"/>
    <property type="molecule type" value="Genomic_DNA"/>
</dbReference>
<dbReference type="Proteomes" id="UP001225605">
    <property type="component" value="Unassembled WGS sequence"/>
</dbReference>
<name>A0ABU0XAL2_9PSEU</name>
<reference evidence="2 3" key="1">
    <citation type="submission" date="2017-06" db="EMBL/GenBank/DDBJ databases">
        <title>Cultured bacterium strain Saccharothrix yanglingensis Hhs.015.</title>
        <authorList>
            <person name="Xia Y."/>
        </authorList>
    </citation>
    <scope>NUCLEOTIDE SEQUENCE [LARGE SCALE GENOMIC DNA]</scope>
    <source>
        <strain evidence="2 3">Hhs.015</strain>
    </source>
</reference>
<gene>
    <name evidence="2" type="ORF">CKY47_35095</name>
</gene>
<evidence type="ECO:0000313" key="3">
    <source>
        <dbReference type="Proteomes" id="UP001225605"/>
    </source>
</evidence>
<keyword evidence="3" id="KW-1185">Reference proteome</keyword>
<evidence type="ECO:0000313" key="2">
    <source>
        <dbReference type="EMBL" id="MDQ2589077.1"/>
    </source>
</evidence>
<evidence type="ECO:0000256" key="1">
    <source>
        <dbReference type="SAM" id="MobiDB-lite"/>
    </source>
</evidence>